<dbReference type="EMBL" id="QURR01000003">
    <property type="protein sequence ID" value="RGE46426.1"/>
    <property type="molecule type" value="Genomic_DNA"/>
</dbReference>
<dbReference type="Pfam" id="PF00535">
    <property type="entry name" value="Glycos_transf_2"/>
    <property type="match status" value="1"/>
</dbReference>
<dbReference type="OrthoDB" id="9069044at2"/>
<keyword evidence="3" id="KW-1185">Reference proteome</keyword>
<dbReference type="Proteomes" id="UP000261948">
    <property type="component" value="Unassembled WGS sequence"/>
</dbReference>
<dbReference type="PANTHER" id="PTHR48090:SF7">
    <property type="entry name" value="RFBJ PROTEIN"/>
    <property type="match status" value="1"/>
</dbReference>
<dbReference type="PANTHER" id="PTHR48090">
    <property type="entry name" value="UNDECAPRENYL-PHOSPHATE 4-DEOXY-4-FORMAMIDO-L-ARABINOSE TRANSFERASE-RELATED"/>
    <property type="match status" value="1"/>
</dbReference>
<evidence type="ECO:0000259" key="1">
    <source>
        <dbReference type="Pfam" id="PF00535"/>
    </source>
</evidence>
<feature type="domain" description="Glycosyltransferase 2-like" evidence="1">
    <location>
        <begin position="40"/>
        <end position="198"/>
    </location>
</feature>
<dbReference type="GO" id="GO:0016740">
    <property type="term" value="F:transferase activity"/>
    <property type="evidence" value="ECO:0007669"/>
    <property type="project" value="UniProtKB-KW"/>
</dbReference>
<organism evidence="2 3">
    <name type="scientific">Comamonas testosteroni</name>
    <name type="common">Pseudomonas testosteroni</name>
    <dbReference type="NCBI Taxonomy" id="285"/>
    <lineage>
        <taxon>Bacteria</taxon>
        <taxon>Pseudomonadati</taxon>
        <taxon>Pseudomonadota</taxon>
        <taxon>Betaproteobacteria</taxon>
        <taxon>Burkholderiales</taxon>
        <taxon>Comamonadaceae</taxon>
        <taxon>Comamonas</taxon>
    </lineage>
</organism>
<comment type="caution">
    <text evidence="2">The sequence shown here is derived from an EMBL/GenBank/DDBJ whole genome shotgun (WGS) entry which is preliminary data.</text>
</comment>
<sequence length="353" mass="38820">MQTSPSTAKTAVHAIAARTAFVLETNNLRGGDGEARKVMDSLQRLVASLSRQSLPLALLAQWIITHDGLPASFCAALQQLAGRPIKFVEISESTGYYDAKNAGFDAVDAVDATGCDYVVFGDADCRPAPDWLENLIAPFASNQPPVAVAGRTSYAPGVWGAALTSIDFMYFPSPLAEGATRNFYANNVAFRRDVFEQYRYEPLAGVYRAHCQVMGLRLQQNGVVVHYASNAHTEHRLPDTRREALKLRWMRGEDSVGLTPYLAQAYVPRSLQWLFRRGPVGPMCVMFMRLSYSLRAIGRQDMPALGAARHVAAALCTVAISVVDTAGALVRSLNFFQRRDKDTNLTALSYHRQ</sequence>
<accession>A0A373FQL8</accession>
<keyword evidence="2" id="KW-0808">Transferase</keyword>
<dbReference type="CDD" id="cd00761">
    <property type="entry name" value="Glyco_tranf_GTA_type"/>
    <property type="match status" value="1"/>
</dbReference>
<name>A0A373FQL8_COMTE</name>
<dbReference type="InterPro" id="IPR029044">
    <property type="entry name" value="Nucleotide-diphossugar_trans"/>
</dbReference>
<dbReference type="Gene3D" id="3.90.550.10">
    <property type="entry name" value="Spore Coat Polysaccharide Biosynthesis Protein SpsA, Chain A"/>
    <property type="match status" value="1"/>
</dbReference>
<dbReference type="InterPro" id="IPR050256">
    <property type="entry name" value="Glycosyltransferase_2"/>
</dbReference>
<dbReference type="SUPFAM" id="SSF53448">
    <property type="entry name" value="Nucleotide-diphospho-sugar transferases"/>
    <property type="match status" value="1"/>
</dbReference>
<protein>
    <submittedName>
        <fullName evidence="2">Glycosyltransferase</fullName>
    </submittedName>
</protein>
<evidence type="ECO:0000313" key="2">
    <source>
        <dbReference type="EMBL" id="RGE46426.1"/>
    </source>
</evidence>
<proteinExistence type="predicted"/>
<dbReference type="InterPro" id="IPR001173">
    <property type="entry name" value="Glyco_trans_2-like"/>
</dbReference>
<gene>
    <name evidence="2" type="ORF">DZC30_04230</name>
</gene>
<reference evidence="2 3" key="1">
    <citation type="submission" date="2018-08" db="EMBL/GenBank/DDBJ databases">
        <title>Comamonas testosteroni strain SWCO2.</title>
        <authorList>
            <person name="Jiang N."/>
            <person name="Zhang X.Z."/>
        </authorList>
    </citation>
    <scope>NUCLEOTIDE SEQUENCE [LARGE SCALE GENOMIC DNA]</scope>
    <source>
        <strain evidence="2 3">SWCO2</strain>
    </source>
</reference>
<dbReference type="AlphaFoldDB" id="A0A373FQL8"/>
<evidence type="ECO:0000313" key="3">
    <source>
        <dbReference type="Proteomes" id="UP000261948"/>
    </source>
</evidence>